<dbReference type="EMBL" id="CP001392">
    <property type="protein sequence ID" value="ACM33008.1"/>
    <property type="molecule type" value="Genomic_DNA"/>
</dbReference>
<sequence>MTHESRLDRLLRQLLWGRRTAALATLQTLPGAESVPFTTPAVSFVPYAIDSTAQVLVLHVSALAAHTRNLRQSPAVSLLITAPEDAAQPVHALERVAIQGQAVLLAPEAAASARAAYLRRFPEAAPMTALGDFQFVQIIPSVGRHVAGFGAARDLSAEELKALLTS</sequence>
<name>A0A9J9Q6X5_ACIET</name>
<evidence type="ECO:0000313" key="2">
    <source>
        <dbReference type="EMBL" id="ACM33008.1"/>
    </source>
</evidence>
<dbReference type="PANTHER" id="PTHR13343">
    <property type="entry name" value="CREG1 PROTEIN"/>
    <property type="match status" value="1"/>
</dbReference>
<dbReference type="AlphaFoldDB" id="A0A9J9Q6X5"/>
<organism evidence="2 3">
    <name type="scientific">Acidovorax ebreus (strain TPSY)</name>
    <name type="common">Diaphorobacter sp. (strain TPSY)</name>
    <dbReference type="NCBI Taxonomy" id="535289"/>
    <lineage>
        <taxon>Bacteria</taxon>
        <taxon>Pseudomonadati</taxon>
        <taxon>Pseudomonadota</taxon>
        <taxon>Betaproteobacteria</taxon>
        <taxon>Burkholderiales</taxon>
        <taxon>Comamonadaceae</taxon>
        <taxon>Diaphorobacter</taxon>
    </lineage>
</organism>
<dbReference type="InterPro" id="IPR012349">
    <property type="entry name" value="Split_barrel_FMN-bd"/>
</dbReference>
<keyword evidence="3" id="KW-1185">Reference proteome</keyword>
<protein>
    <submittedName>
        <fullName evidence="2">Pyridoxamine 5'-phosphate oxidase-related FMN-binding</fullName>
    </submittedName>
</protein>
<dbReference type="RefSeq" id="WP_015913119.1">
    <property type="nucleotide sequence ID" value="NC_011992.1"/>
</dbReference>
<dbReference type="Pfam" id="PF13883">
    <property type="entry name" value="CREG_beta-barrel"/>
    <property type="match status" value="1"/>
</dbReference>
<proteinExistence type="predicted"/>
<dbReference type="GO" id="GO:0005737">
    <property type="term" value="C:cytoplasm"/>
    <property type="evidence" value="ECO:0007669"/>
    <property type="project" value="UniProtKB-ARBA"/>
</dbReference>
<accession>A0A9J9Q6X5</accession>
<dbReference type="InterPro" id="IPR055343">
    <property type="entry name" value="CREG_beta-barrel"/>
</dbReference>
<evidence type="ECO:0000259" key="1">
    <source>
        <dbReference type="Pfam" id="PF13883"/>
    </source>
</evidence>
<dbReference type="KEGG" id="dia:Dtpsy_1547"/>
<dbReference type="SUPFAM" id="SSF50475">
    <property type="entry name" value="FMN-binding split barrel"/>
    <property type="match status" value="1"/>
</dbReference>
<dbReference type="Gene3D" id="2.30.110.10">
    <property type="entry name" value="Electron Transport, Fmn-binding Protein, Chain A"/>
    <property type="match status" value="1"/>
</dbReference>
<dbReference type="PANTHER" id="PTHR13343:SF24">
    <property type="entry name" value="OS07G0573800 PROTEIN"/>
    <property type="match status" value="1"/>
</dbReference>
<gene>
    <name evidence="2" type="ordered locus">Dtpsy_1547</name>
</gene>
<reference evidence="2 3" key="1">
    <citation type="journal article" date="2010" name="J. Bacteriol.">
        <title>Completed genome sequence of the anaerobic iron-oxidizing bacterium Acidovorax ebreus strain TPSY.</title>
        <authorList>
            <person name="Byrne-Bailey K.G."/>
            <person name="Weber K.A."/>
            <person name="Chair A.H."/>
            <person name="Bose S."/>
            <person name="Knox T."/>
            <person name="Spanbauer T.L."/>
            <person name="Chertkov O."/>
            <person name="Coates J.D."/>
        </authorList>
    </citation>
    <scope>NUCLEOTIDE SEQUENCE [LARGE SCALE GENOMIC DNA]</scope>
    <source>
        <strain evidence="2 3">TPSY</strain>
    </source>
</reference>
<evidence type="ECO:0000313" key="3">
    <source>
        <dbReference type="Proteomes" id="UP000000450"/>
    </source>
</evidence>
<dbReference type="Proteomes" id="UP000000450">
    <property type="component" value="Chromosome"/>
</dbReference>
<feature type="domain" description="CREG-like beta-barrel" evidence="1">
    <location>
        <begin position="12"/>
        <end position="159"/>
    </location>
</feature>